<evidence type="ECO:0000313" key="3">
    <source>
        <dbReference type="EMBL" id="SFD80280.1"/>
    </source>
</evidence>
<dbReference type="Proteomes" id="UP000198598">
    <property type="component" value="Unassembled WGS sequence"/>
</dbReference>
<feature type="chain" id="PRO_5011784434" evidence="1">
    <location>
        <begin position="22"/>
        <end position="217"/>
    </location>
</feature>
<dbReference type="SUPFAM" id="SSF56925">
    <property type="entry name" value="OMPA-like"/>
    <property type="match status" value="1"/>
</dbReference>
<dbReference type="STRING" id="662367.SAMN05216167_107115"/>
<protein>
    <submittedName>
        <fullName evidence="3">Outer membrane protein beta-barrel domain-containing protein</fullName>
    </submittedName>
</protein>
<evidence type="ECO:0000259" key="2">
    <source>
        <dbReference type="Pfam" id="PF13568"/>
    </source>
</evidence>
<reference evidence="3 4" key="1">
    <citation type="submission" date="2016-10" db="EMBL/GenBank/DDBJ databases">
        <authorList>
            <person name="de Groot N.N."/>
        </authorList>
    </citation>
    <scope>NUCLEOTIDE SEQUENCE [LARGE SCALE GENOMIC DNA]</scope>
    <source>
        <strain evidence="3 4">DSM 26130</strain>
    </source>
</reference>
<keyword evidence="4" id="KW-1185">Reference proteome</keyword>
<feature type="signal peptide" evidence="1">
    <location>
        <begin position="1"/>
        <end position="21"/>
    </location>
</feature>
<proteinExistence type="predicted"/>
<evidence type="ECO:0000313" key="4">
    <source>
        <dbReference type="Proteomes" id="UP000198598"/>
    </source>
</evidence>
<name>A0A1I1VIJ7_9BACT</name>
<organism evidence="3 4">
    <name type="scientific">Spirosoma endophyticum</name>
    <dbReference type="NCBI Taxonomy" id="662367"/>
    <lineage>
        <taxon>Bacteria</taxon>
        <taxon>Pseudomonadati</taxon>
        <taxon>Bacteroidota</taxon>
        <taxon>Cytophagia</taxon>
        <taxon>Cytophagales</taxon>
        <taxon>Cytophagaceae</taxon>
        <taxon>Spirosoma</taxon>
    </lineage>
</organism>
<dbReference type="AlphaFoldDB" id="A0A1I1VIJ7"/>
<evidence type="ECO:0000256" key="1">
    <source>
        <dbReference type="SAM" id="SignalP"/>
    </source>
</evidence>
<gene>
    <name evidence="3" type="ORF">SAMN05216167_107115</name>
</gene>
<dbReference type="RefSeq" id="WP_093828988.1">
    <property type="nucleotide sequence ID" value="NZ_FOLQ01000007.1"/>
</dbReference>
<feature type="domain" description="Outer membrane protein beta-barrel" evidence="2">
    <location>
        <begin position="20"/>
        <end position="179"/>
    </location>
</feature>
<dbReference type="InterPro" id="IPR011250">
    <property type="entry name" value="OMP/PagP_B-barrel"/>
</dbReference>
<dbReference type="OrthoDB" id="961502at2"/>
<dbReference type="Pfam" id="PF13568">
    <property type="entry name" value="OMP_b-brl_2"/>
    <property type="match status" value="1"/>
</dbReference>
<keyword evidence="1" id="KW-0732">Signal</keyword>
<dbReference type="InterPro" id="IPR025665">
    <property type="entry name" value="Beta-barrel_OMP_2"/>
</dbReference>
<dbReference type="EMBL" id="FOLQ01000007">
    <property type="protein sequence ID" value="SFD80280.1"/>
    <property type="molecule type" value="Genomic_DNA"/>
</dbReference>
<accession>A0A1I1VIJ7</accession>
<sequence>MKKLILIGIFSLFVGTFTGQAQSNPPIKIGIRGGAGTARFIENGVTNNFLFSYQAGLAVEHKLTPRYSLGYELLYSRQGNMSYFSNPGFYTKVRTRYDYLTLPVSLRYRLPNSLLTLSPGVQLGYLLAGQVDFLPKSGYTNSENSILQKVDYGFSIGLGMALGKRLFTEIKYYQSLHSALKTFVGVDPLTGLAITKASPERYNQVVSATLTYYPFVR</sequence>